<dbReference type="OrthoDB" id="7840472at2"/>
<dbReference type="EMBL" id="VFSV01000026">
    <property type="protein sequence ID" value="TRD16991.1"/>
    <property type="molecule type" value="Genomic_DNA"/>
</dbReference>
<protein>
    <submittedName>
        <fullName evidence="1">Uncharacterized protein</fullName>
    </submittedName>
</protein>
<name>A0A547PSC0_9RHOB</name>
<gene>
    <name evidence="1" type="ORF">FEV53_13510</name>
</gene>
<sequence length="190" mass="21243">MIRVGDVDVKGLTSFGNMLGALGDDAPKAVNRAINRTGDMARTQVVKKLSAQVGLPQQLIRRSVQVKRSSWRDLNYELRAAGGDVSLKYFKRRETDDGVRAYLGQSRGWDWFAESFFRGGRWPGPRKEISWSHGHVFARTGGRTELEKITSGVFIPVEMLSGASAKAFSRTVESTLPRRLDHEISRLLAH</sequence>
<dbReference type="Proteomes" id="UP000318590">
    <property type="component" value="Unassembled WGS sequence"/>
</dbReference>
<evidence type="ECO:0000313" key="2">
    <source>
        <dbReference type="Proteomes" id="UP000318590"/>
    </source>
</evidence>
<dbReference type="AlphaFoldDB" id="A0A547PSC0"/>
<keyword evidence="2" id="KW-1185">Reference proteome</keyword>
<dbReference type="Pfam" id="PF06763">
    <property type="entry name" value="Minor_tail_Z"/>
    <property type="match status" value="1"/>
</dbReference>
<comment type="caution">
    <text evidence="1">The sequence shown here is derived from an EMBL/GenBank/DDBJ whole genome shotgun (WGS) entry which is preliminary data.</text>
</comment>
<organism evidence="1 2">
    <name type="scientific">Palleronia caenipelagi</name>
    <dbReference type="NCBI Taxonomy" id="2489174"/>
    <lineage>
        <taxon>Bacteria</taxon>
        <taxon>Pseudomonadati</taxon>
        <taxon>Pseudomonadota</taxon>
        <taxon>Alphaproteobacteria</taxon>
        <taxon>Rhodobacterales</taxon>
        <taxon>Roseobacteraceae</taxon>
        <taxon>Palleronia</taxon>
    </lineage>
</organism>
<reference evidence="1 2" key="1">
    <citation type="submission" date="2019-06" db="EMBL/GenBank/DDBJ databases">
        <title>Paenimaribius caenipelagi gen. nov., sp. nov., isolated from a tidal flat.</title>
        <authorList>
            <person name="Yoon J.-H."/>
        </authorList>
    </citation>
    <scope>NUCLEOTIDE SEQUENCE [LARGE SCALE GENOMIC DNA]</scope>
    <source>
        <strain evidence="1 2">JBTF-M29</strain>
    </source>
</reference>
<dbReference type="InterPro" id="IPR010633">
    <property type="entry name" value="Phage_lambda_GpZ"/>
</dbReference>
<accession>A0A547PSC0</accession>
<proteinExistence type="predicted"/>
<evidence type="ECO:0000313" key="1">
    <source>
        <dbReference type="EMBL" id="TRD16991.1"/>
    </source>
</evidence>